<dbReference type="OrthoDB" id="536881at2759"/>
<name>A0A9N9VBG6_9HYPO</name>
<organism evidence="1 2">
    <name type="scientific">Clonostachys rhizophaga</name>
    <dbReference type="NCBI Taxonomy" id="160324"/>
    <lineage>
        <taxon>Eukaryota</taxon>
        <taxon>Fungi</taxon>
        <taxon>Dikarya</taxon>
        <taxon>Ascomycota</taxon>
        <taxon>Pezizomycotina</taxon>
        <taxon>Sordariomycetes</taxon>
        <taxon>Hypocreomycetidae</taxon>
        <taxon>Hypocreales</taxon>
        <taxon>Bionectriaceae</taxon>
        <taxon>Clonostachys</taxon>
    </lineage>
</organism>
<proteinExistence type="predicted"/>
<dbReference type="Proteomes" id="UP000696573">
    <property type="component" value="Unassembled WGS sequence"/>
</dbReference>
<sequence length="453" mass="50277">MARRFMRPLFLRSLTAREPSASMVKIEPLAAFDCNGNATISSTGDAKELRENCKILRGDLSFTSNITETINLDGLEEVHGSCDPKFDGPSCLGASDEVFNITSSTLSFLGDGIYLWNFWGLGALNLLNLKAINSTIHLQGLPNLTHVDFTNLEILTGVFLDVSKLEEWKQNDLKNYTGSKPPYVNLMDLGNLKSIYSLFASPIDPRQRRPTWNERVDLWISLHKLRQFTFGWSEIDKLSVRGGDLAVTFGASSSEKLEAREIFISEGVTKVARGPEMTNFTAESFWCQCGDLSSLEVPVDLVDNVFISGGKLESVRLPVAAENWKNVSLSVYTPGLLMNTTQDLDGNTIWHWPKEEIYSLFLAANITTDFFCSGIGNVDNSSSFIKGNTHVTGSFEISDHSGKLDCKIFDEIKDRLPSRYLCYSKNNSSAGTQSVSLLLLYAGLFQATMFLIL</sequence>
<dbReference type="EMBL" id="CABFNQ020000544">
    <property type="protein sequence ID" value="CAH0018700.1"/>
    <property type="molecule type" value="Genomic_DNA"/>
</dbReference>
<protein>
    <submittedName>
        <fullName evidence="1">Uncharacterized protein</fullName>
    </submittedName>
</protein>
<accession>A0A9N9VBG6</accession>
<evidence type="ECO:0000313" key="2">
    <source>
        <dbReference type="Proteomes" id="UP000696573"/>
    </source>
</evidence>
<dbReference type="AlphaFoldDB" id="A0A9N9VBG6"/>
<gene>
    <name evidence="1" type="ORF">CRHIZ90672A_00005323</name>
</gene>
<keyword evidence="2" id="KW-1185">Reference proteome</keyword>
<comment type="caution">
    <text evidence="1">The sequence shown here is derived from an EMBL/GenBank/DDBJ whole genome shotgun (WGS) entry which is preliminary data.</text>
</comment>
<evidence type="ECO:0000313" key="1">
    <source>
        <dbReference type="EMBL" id="CAH0018700.1"/>
    </source>
</evidence>
<reference evidence="1" key="1">
    <citation type="submission" date="2021-10" db="EMBL/GenBank/DDBJ databases">
        <authorList>
            <person name="Piombo E."/>
        </authorList>
    </citation>
    <scope>NUCLEOTIDE SEQUENCE</scope>
</reference>